<proteinExistence type="predicted"/>
<comment type="caution">
    <text evidence="2">The sequence shown here is derived from an EMBL/GenBank/DDBJ whole genome shotgun (WGS) entry which is preliminary data.</text>
</comment>
<dbReference type="EMBL" id="JACHMH010000001">
    <property type="protein sequence ID" value="MBB4674234.1"/>
    <property type="molecule type" value="Genomic_DNA"/>
</dbReference>
<accession>A0A7W7C4B7</accession>
<dbReference type="Proteomes" id="UP000533598">
    <property type="component" value="Unassembled WGS sequence"/>
</dbReference>
<evidence type="ECO:0000313" key="3">
    <source>
        <dbReference type="Proteomes" id="UP000533598"/>
    </source>
</evidence>
<keyword evidence="1" id="KW-0812">Transmembrane</keyword>
<sequence length="100" mass="10256">MHLIAVLVALVALLAALANGGYLAMLKSAATKRAGGEPVVHYVQERMPKVGITVVLAVLALLMTNGGFIFDVLAVVVAAGAGATAAKELRSTHERYGKAS</sequence>
<evidence type="ECO:0000256" key="1">
    <source>
        <dbReference type="SAM" id="Phobius"/>
    </source>
</evidence>
<dbReference type="AlphaFoldDB" id="A0A7W7C4B7"/>
<organism evidence="2 3">
    <name type="scientific">Crossiella cryophila</name>
    <dbReference type="NCBI Taxonomy" id="43355"/>
    <lineage>
        <taxon>Bacteria</taxon>
        <taxon>Bacillati</taxon>
        <taxon>Actinomycetota</taxon>
        <taxon>Actinomycetes</taxon>
        <taxon>Pseudonocardiales</taxon>
        <taxon>Pseudonocardiaceae</taxon>
        <taxon>Crossiella</taxon>
    </lineage>
</organism>
<name>A0A7W7C4B7_9PSEU</name>
<evidence type="ECO:0000313" key="2">
    <source>
        <dbReference type="EMBL" id="MBB4674234.1"/>
    </source>
</evidence>
<dbReference type="RefSeq" id="WP_185000249.1">
    <property type="nucleotide sequence ID" value="NZ_BAAAUI010000011.1"/>
</dbReference>
<feature type="transmembrane region" description="Helical" evidence="1">
    <location>
        <begin position="52"/>
        <end position="85"/>
    </location>
</feature>
<protein>
    <submittedName>
        <fullName evidence="2">Uncharacterized protein</fullName>
    </submittedName>
</protein>
<keyword evidence="3" id="KW-1185">Reference proteome</keyword>
<gene>
    <name evidence="2" type="ORF">HNR67_000352</name>
</gene>
<keyword evidence="1" id="KW-0472">Membrane</keyword>
<reference evidence="2 3" key="1">
    <citation type="submission" date="2020-08" db="EMBL/GenBank/DDBJ databases">
        <title>Sequencing the genomes of 1000 actinobacteria strains.</title>
        <authorList>
            <person name="Klenk H.-P."/>
        </authorList>
    </citation>
    <scope>NUCLEOTIDE SEQUENCE [LARGE SCALE GENOMIC DNA]</scope>
    <source>
        <strain evidence="2 3">DSM 44230</strain>
    </source>
</reference>
<keyword evidence="1" id="KW-1133">Transmembrane helix</keyword>